<dbReference type="GO" id="GO:0006952">
    <property type="term" value="P:defense response"/>
    <property type="evidence" value="ECO:0007669"/>
    <property type="project" value="InterPro"/>
</dbReference>
<gene>
    <name evidence="4" type="ORF">PVAP13_7NG150100</name>
</gene>
<dbReference type="GO" id="GO:0005634">
    <property type="term" value="C:nucleus"/>
    <property type="evidence" value="ECO:0007669"/>
    <property type="project" value="UniProtKB-SubCell"/>
</dbReference>
<dbReference type="GO" id="GO:0010427">
    <property type="term" value="F:abscisic acid binding"/>
    <property type="evidence" value="ECO:0007669"/>
    <property type="project" value="TreeGrafter"/>
</dbReference>
<dbReference type="GO" id="GO:0004864">
    <property type="term" value="F:protein phosphatase inhibitor activity"/>
    <property type="evidence" value="ECO:0007669"/>
    <property type="project" value="TreeGrafter"/>
</dbReference>
<dbReference type="Pfam" id="PF00407">
    <property type="entry name" value="Bet_v_1"/>
    <property type="match status" value="1"/>
</dbReference>
<evidence type="ECO:0000256" key="2">
    <source>
        <dbReference type="ARBA" id="ARBA00009744"/>
    </source>
</evidence>
<reference evidence="4" key="1">
    <citation type="submission" date="2020-05" db="EMBL/GenBank/DDBJ databases">
        <title>WGS assembly of Panicum virgatum.</title>
        <authorList>
            <person name="Lovell J.T."/>
            <person name="Jenkins J."/>
            <person name="Shu S."/>
            <person name="Juenger T.E."/>
            <person name="Schmutz J."/>
        </authorList>
    </citation>
    <scope>NUCLEOTIDE SEQUENCE</scope>
    <source>
        <strain evidence="4">AP13</strain>
    </source>
</reference>
<dbReference type="EMBL" id="CM029050">
    <property type="protein sequence ID" value="KAG2568410.1"/>
    <property type="molecule type" value="Genomic_DNA"/>
</dbReference>
<name>A0A8T0Q3G3_PANVG</name>
<protein>
    <recommendedName>
        <fullName evidence="3">Bet v I/Major latex protein domain-containing protein</fullName>
    </recommendedName>
</protein>
<comment type="similarity">
    <text evidence="2">Belongs to the BetVI family.</text>
</comment>
<feature type="non-terminal residue" evidence="4">
    <location>
        <position position="171"/>
    </location>
</feature>
<evidence type="ECO:0000313" key="5">
    <source>
        <dbReference type="Proteomes" id="UP000823388"/>
    </source>
</evidence>
<keyword evidence="5" id="KW-1185">Reference proteome</keyword>
<evidence type="ECO:0000256" key="1">
    <source>
        <dbReference type="ARBA" id="ARBA00004123"/>
    </source>
</evidence>
<dbReference type="PANTHER" id="PTHR31213:SF23">
    <property type="entry name" value="OS04G0593400 PROTEIN"/>
    <property type="match status" value="1"/>
</dbReference>
<dbReference type="GO" id="GO:0005737">
    <property type="term" value="C:cytoplasm"/>
    <property type="evidence" value="ECO:0007669"/>
    <property type="project" value="TreeGrafter"/>
</dbReference>
<comment type="subcellular location">
    <subcellularLocation>
        <location evidence="1">Nucleus</location>
    </subcellularLocation>
</comment>
<dbReference type="SUPFAM" id="SSF55961">
    <property type="entry name" value="Bet v1-like"/>
    <property type="match status" value="1"/>
</dbReference>
<dbReference type="AlphaFoldDB" id="A0A8T0Q3G3"/>
<sequence length="171" mass="18677">MKGSKSHEVEADGVPASDLWDDIYAGLGFVRLFHKLLPQVLRKVDVVRDDGGVGTVLQVTLISPGNPAGPEMNYQEEFVKIDDENCVKETLAIEGNVLKLGFTTYVTQLEITEKGPSSSAIRSTLEYEFDDGHPEMEDAVSFKPILLSAHKLILLIYAMMTTTTTATTTAA</sequence>
<accession>A0A8T0Q3G3</accession>
<feature type="domain" description="Bet v I/Major latex protein" evidence="3">
    <location>
        <begin position="32"/>
        <end position="141"/>
    </location>
</feature>
<comment type="caution">
    <text evidence="4">The sequence shown here is derived from an EMBL/GenBank/DDBJ whole genome shotgun (WGS) entry which is preliminary data.</text>
</comment>
<evidence type="ECO:0000259" key="3">
    <source>
        <dbReference type="Pfam" id="PF00407"/>
    </source>
</evidence>
<dbReference type="GO" id="GO:0009738">
    <property type="term" value="P:abscisic acid-activated signaling pathway"/>
    <property type="evidence" value="ECO:0007669"/>
    <property type="project" value="TreeGrafter"/>
</dbReference>
<dbReference type="PANTHER" id="PTHR31213">
    <property type="entry name" value="OS08G0374000 PROTEIN-RELATED"/>
    <property type="match status" value="1"/>
</dbReference>
<dbReference type="Gene3D" id="3.30.530.20">
    <property type="match status" value="1"/>
</dbReference>
<organism evidence="4 5">
    <name type="scientific">Panicum virgatum</name>
    <name type="common">Blackwell switchgrass</name>
    <dbReference type="NCBI Taxonomy" id="38727"/>
    <lineage>
        <taxon>Eukaryota</taxon>
        <taxon>Viridiplantae</taxon>
        <taxon>Streptophyta</taxon>
        <taxon>Embryophyta</taxon>
        <taxon>Tracheophyta</taxon>
        <taxon>Spermatophyta</taxon>
        <taxon>Magnoliopsida</taxon>
        <taxon>Liliopsida</taxon>
        <taxon>Poales</taxon>
        <taxon>Poaceae</taxon>
        <taxon>PACMAD clade</taxon>
        <taxon>Panicoideae</taxon>
        <taxon>Panicodae</taxon>
        <taxon>Paniceae</taxon>
        <taxon>Panicinae</taxon>
        <taxon>Panicum</taxon>
        <taxon>Panicum sect. Hiantes</taxon>
    </lineage>
</organism>
<dbReference type="InterPro" id="IPR000916">
    <property type="entry name" value="Bet_v_I/MLP"/>
</dbReference>
<dbReference type="GO" id="GO:0038023">
    <property type="term" value="F:signaling receptor activity"/>
    <property type="evidence" value="ECO:0007669"/>
    <property type="project" value="TreeGrafter"/>
</dbReference>
<dbReference type="InterPro" id="IPR023393">
    <property type="entry name" value="START-like_dom_sf"/>
</dbReference>
<evidence type="ECO:0000313" key="4">
    <source>
        <dbReference type="EMBL" id="KAG2568410.1"/>
    </source>
</evidence>
<dbReference type="Proteomes" id="UP000823388">
    <property type="component" value="Chromosome 7N"/>
</dbReference>
<proteinExistence type="inferred from homology"/>
<dbReference type="InterPro" id="IPR050279">
    <property type="entry name" value="Plant_def-hormone_signal"/>
</dbReference>